<feature type="domain" description="Protein kinase" evidence="12">
    <location>
        <begin position="19"/>
        <end position="287"/>
    </location>
</feature>
<name>A0A401JBG4_9PROT</name>
<keyword evidence="4 9" id="KW-0547">Nucleotide-binding</keyword>
<evidence type="ECO:0000256" key="8">
    <source>
        <dbReference type="ARBA" id="ARBA00048679"/>
    </source>
</evidence>
<dbReference type="SUPFAM" id="SSF56112">
    <property type="entry name" value="Protein kinase-like (PK-like)"/>
    <property type="match status" value="1"/>
</dbReference>
<feature type="transmembrane region" description="Helical" evidence="11">
    <location>
        <begin position="312"/>
        <end position="336"/>
    </location>
</feature>
<evidence type="ECO:0000256" key="10">
    <source>
        <dbReference type="SAM" id="Coils"/>
    </source>
</evidence>
<keyword evidence="6 9" id="KW-0067">ATP-binding</keyword>
<dbReference type="Gene3D" id="3.30.200.20">
    <property type="entry name" value="Phosphorylase Kinase, domain 1"/>
    <property type="match status" value="1"/>
</dbReference>
<accession>A0A401JBG4</accession>
<dbReference type="CDD" id="cd14014">
    <property type="entry name" value="STKc_PknB_like"/>
    <property type="match status" value="1"/>
</dbReference>
<protein>
    <recommendedName>
        <fullName evidence="1">non-specific serine/threonine protein kinase</fullName>
        <ecNumber evidence="1">2.7.11.1</ecNumber>
    </recommendedName>
</protein>
<dbReference type="InterPro" id="IPR008271">
    <property type="entry name" value="Ser/Thr_kinase_AS"/>
</dbReference>
<evidence type="ECO:0000256" key="11">
    <source>
        <dbReference type="SAM" id="Phobius"/>
    </source>
</evidence>
<keyword evidence="11" id="KW-1133">Transmembrane helix</keyword>
<dbReference type="Pfam" id="PF00069">
    <property type="entry name" value="Pkinase"/>
    <property type="match status" value="1"/>
</dbReference>
<keyword evidence="3" id="KW-0808">Transferase</keyword>
<evidence type="ECO:0000256" key="7">
    <source>
        <dbReference type="ARBA" id="ARBA00047899"/>
    </source>
</evidence>
<dbReference type="PROSITE" id="PS00108">
    <property type="entry name" value="PROTEIN_KINASE_ST"/>
    <property type="match status" value="1"/>
</dbReference>
<evidence type="ECO:0000313" key="14">
    <source>
        <dbReference type="Proteomes" id="UP000286806"/>
    </source>
</evidence>
<feature type="binding site" evidence="9">
    <location>
        <position position="48"/>
    </location>
    <ligand>
        <name>ATP</name>
        <dbReference type="ChEBI" id="CHEBI:30616"/>
    </ligand>
</feature>
<dbReference type="PANTHER" id="PTHR43289">
    <property type="entry name" value="MITOGEN-ACTIVATED PROTEIN KINASE KINASE KINASE 20-RELATED"/>
    <property type="match status" value="1"/>
</dbReference>
<dbReference type="EMBL" id="BGOW01000004">
    <property type="protein sequence ID" value="GBL45012.1"/>
    <property type="molecule type" value="Genomic_DNA"/>
</dbReference>
<dbReference type="FunFam" id="3.30.200.20:FF:000035">
    <property type="entry name" value="Serine/threonine protein kinase Stk1"/>
    <property type="match status" value="1"/>
</dbReference>
<dbReference type="OrthoDB" id="9791419at2"/>
<dbReference type="Proteomes" id="UP000286806">
    <property type="component" value="Unassembled WGS sequence"/>
</dbReference>
<keyword evidence="5 13" id="KW-0418">Kinase</keyword>
<dbReference type="SMART" id="SM00220">
    <property type="entry name" value="S_TKc"/>
    <property type="match status" value="1"/>
</dbReference>
<dbReference type="InterPro" id="IPR017441">
    <property type="entry name" value="Protein_kinase_ATP_BS"/>
</dbReference>
<feature type="coiled-coil region" evidence="10">
    <location>
        <begin position="394"/>
        <end position="442"/>
    </location>
</feature>
<dbReference type="FunFam" id="1.10.510.10:FF:000021">
    <property type="entry name" value="Serine/threonine protein kinase"/>
    <property type="match status" value="1"/>
</dbReference>
<evidence type="ECO:0000256" key="5">
    <source>
        <dbReference type="ARBA" id="ARBA00022777"/>
    </source>
</evidence>
<dbReference type="PANTHER" id="PTHR43289:SF6">
    <property type="entry name" value="SERINE_THREONINE-PROTEIN KINASE NEKL-3"/>
    <property type="match status" value="1"/>
</dbReference>
<keyword evidence="10" id="KW-0175">Coiled coil</keyword>
<dbReference type="GO" id="GO:0004674">
    <property type="term" value="F:protein serine/threonine kinase activity"/>
    <property type="evidence" value="ECO:0007669"/>
    <property type="project" value="UniProtKB-KW"/>
</dbReference>
<comment type="catalytic activity">
    <reaction evidence="7">
        <text>L-threonyl-[protein] + ATP = O-phospho-L-threonyl-[protein] + ADP + H(+)</text>
        <dbReference type="Rhea" id="RHEA:46608"/>
        <dbReference type="Rhea" id="RHEA-COMP:11060"/>
        <dbReference type="Rhea" id="RHEA-COMP:11605"/>
        <dbReference type="ChEBI" id="CHEBI:15378"/>
        <dbReference type="ChEBI" id="CHEBI:30013"/>
        <dbReference type="ChEBI" id="CHEBI:30616"/>
        <dbReference type="ChEBI" id="CHEBI:61977"/>
        <dbReference type="ChEBI" id="CHEBI:456216"/>
        <dbReference type="EC" id="2.7.11.1"/>
    </reaction>
</comment>
<dbReference type="InterPro" id="IPR011009">
    <property type="entry name" value="Kinase-like_dom_sf"/>
</dbReference>
<evidence type="ECO:0000256" key="4">
    <source>
        <dbReference type="ARBA" id="ARBA00022741"/>
    </source>
</evidence>
<dbReference type="RefSeq" id="WP_124703852.1">
    <property type="nucleotide sequence ID" value="NZ_BGOW01000004.1"/>
</dbReference>
<dbReference type="PROSITE" id="PS50011">
    <property type="entry name" value="PROTEIN_KINASE_DOM"/>
    <property type="match status" value="1"/>
</dbReference>
<evidence type="ECO:0000313" key="13">
    <source>
        <dbReference type="EMBL" id="GBL45012.1"/>
    </source>
</evidence>
<evidence type="ECO:0000256" key="3">
    <source>
        <dbReference type="ARBA" id="ARBA00022679"/>
    </source>
</evidence>
<evidence type="ECO:0000256" key="2">
    <source>
        <dbReference type="ARBA" id="ARBA00022527"/>
    </source>
</evidence>
<keyword evidence="2 13" id="KW-0723">Serine/threonine-protein kinase</keyword>
<keyword evidence="11" id="KW-0812">Transmembrane</keyword>
<dbReference type="GO" id="GO:0005524">
    <property type="term" value="F:ATP binding"/>
    <property type="evidence" value="ECO:0007669"/>
    <property type="project" value="UniProtKB-UniRule"/>
</dbReference>
<comment type="caution">
    <text evidence="13">The sequence shown here is derived from an EMBL/GenBank/DDBJ whole genome shotgun (WGS) entry which is preliminary data.</text>
</comment>
<evidence type="ECO:0000256" key="1">
    <source>
        <dbReference type="ARBA" id="ARBA00012513"/>
    </source>
</evidence>
<dbReference type="Gene3D" id="1.10.510.10">
    <property type="entry name" value="Transferase(Phosphotransferase) domain 1"/>
    <property type="match status" value="1"/>
</dbReference>
<dbReference type="InterPro" id="IPR000719">
    <property type="entry name" value="Prot_kinase_dom"/>
</dbReference>
<evidence type="ECO:0000256" key="6">
    <source>
        <dbReference type="ARBA" id="ARBA00022840"/>
    </source>
</evidence>
<organism evidence="13 14">
    <name type="scientific">Sulfuriferula multivorans</name>
    <dbReference type="NCBI Taxonomy" id="1559896"/>
    <lineage>
        <taxon>Bacteria</taxon>
        <taxon>Pseudomonadati</taxon>
        <taxon>Pseudomonadota</taxon>
        <taxon>Betaproteobacteria</taxon>
        <taxon>Nitrosomonadales</taxon>
        <taxon>Sulfuricellaceae</taxon>
        <taxon>Sulfuriferula</taxon>
    </lineage>
</organism>
<reference evidence="13 14" key="1">
    <citation type="journal article" date="2019" name="Front. Microbiol.">
        <title>Genomes of Neutrophilic Sulfur-Oxidizing Chemolithoautotrophs Representing 9 Proteobacterial Species From 8 Genera.</title>
        <authorList>
            <person name="Watanabe T."/>
            <person name="Kojima H."/>
            <person name="Umezawa K."/>
            <person name="Hori C."/>
            <person name="Takasuka T.E."/>
            <person name="Kato Y."/>
            <person name="Fukui M."/>
        </authorList>
    </citation>
    <scope>NUCLEOTIDE SEQUENCE [LARGE SCALE GENOMIC DNA]</scope>
    <source>
        <strain evidence="13 14">TTN</strain>
    </source>
</reference>
<evidence type="ECO:0000256" key="9">
    <source>
        <dbReference type="PROSITE-ProRule" id="PRU10141"/>
    </source>
</evidence>
<dbReference type="PROSITE" id="PS00107">
    <property type="entry name" value="PROTEIN_KINASE_ATP"/>
    <property type="match status" value="1"/>
</dbReference>
<gene>
    <name evidence="13" type="ORF">SFMTTN_0813</name>
</gene>
<keyword evidence="11" id="KW-0472">Membrane</keyword>
<comment type="catalytic activity">
    <reaction evidence="8">
        <text>L-seryl-[protein] + ATP = O-phospho-L-seryl-[protein] + ADP + H(+)</text>
        <dbReference type="Rhea" id="RHEA:17989"/>
        <dbReference type="Rhea" id="RHEA-COMP:9863"/>
        <dbReference type="Rhea" id="RHEA-COMP:11604"/>
        <dbReference type="ChEBI" id="CHEBI:15378"/>
        <dbReference type="ChEBI" id="CHEBI:29999"/>
        <dbReference type="ChEBI" id="CHEBI:30616"/>
        <dbReference type="ChEBI" id="CHEBI:83421"/>
        <dbReference type="ChEBI" id="CHEBI:456216"/>
        <dbReference type="EC" id="2.7.11.1"/>
    </reaction>
</comment>
<dbReference type="EC" id="2.7.11.1" evidence="1"/>
<evidence type="ECO:0000259" key="12">
    <source>
        <dbReference type="PROSITE" id="PS50011"/>
    </source>
</evidence>
<dbReference type="AlphaFoldDB" id="A0A401JBG4"/>
<sequence>MTETSAKFSNKSHFKLGRYEIAAEIGHGAMGTVYKAHDPLIERTVALKTIRLDLSHQAHQVFEERFYREAKSAGRLNHPNIVTIYDVGETEGSAYIAMEYLEGESLDMLLDNHIHLSIERIAHITLQIANGLAYAHQHGIIHRDIKPANIILMRSGRIVKITDFGIAQIPTSEKTGDGTLLGSPRYMSPEQVQSKFVDGRSDVFSLGIVLYEMLTGHPPFTGDDLGTILYNIMNFEPAPPSSINKGVPEPFDRIVMRALSKRPAERYQSARDMAADLRALRSVTPTVVQPINPAPDDTPAALLKRTRQTDKAMLRTLLSMVSLGIATVAVLAIIALTVGSDTGHPPPVTRYIKSIVTVPVPAAPGSQSVIQSFSARPENHGGKAKKVQPNQIAIVQLDKKIQSLKVKRAELLAKFTKLHPDVVMATQQIKRLEQEKSKLAQQKE</sequence>
<proteinExistence type="predicted"/>
<keyword evidence="14" id="KW-1185">Reference proteome</keyword>